<reference evidence="1 2" key="1">
    <citation type="journal article" date="2019" name="Sci. Rep.">
        <title>Genome Organization of Canada Goose Coronavirus, A Novel Species Identified in a Mass Die-off of Canada Geese.</title>
        <authorList>
            <person name="Papineau A."/>
            <person name="Berhane Y."/>
            <person name="Wylie T.N."/>
            <person name="Wylie K.M."/>
            <person name="Sharpe S."/>
            <person name="Lung O."/>
        </authorList>
    </citation>
    <scope>NUCLEOTIDE SEQUENCE [LARGE SCALE GENOMIC DNA]</scope>
    <source>
        <strain evidence="1 2">Cambridge_Bay_2017</strain>
    </source>
</reference>
<dbReference type="Proteomes" id="UP000502003">
    <property type="component" value="Segment"/>
</dbReference>
<proteinExistence type="predicted"/>
<evidence type="ECO:0000313" key="2">
    <source>
        <dbReference type="Proteomes" id="UP000502003"/>
    </source>
</evidence>
<dbReference type="RefSeq" id="YP_009755909.1">
    <property type="nucleotide sequence ID" value="NC_046965.1"/>
</dbReference>
<keyword evidence="2" id="KW-1185">Reference proteome</keyword>
<dbReference type="EMBL" id="MK359255">
    <property type="protein sequence ID" value="QCB65106.1"/>
    <property type="molecule type" value="Genomic_RNA"/>
</dbReference>
<protein>
    <submittedName>
        <fullName evidence="1">ORF10</fullName>
    </submittedName>
</protein>
<dbReference type="GeneID" id="54124791"/>
<accession>A0A4D6FWC5</accession>
<name>A0A4D6FWC5_9GAMC</name>
<sequence>MDMAQVVKTPLEASVKTMEARLGCGSSECEWNWSKHTNRLPLCLFSESTHFLCERHLHNKDDKICCLCWSHLDYRRELLNTCVQQSKLKVVERETVV</sequence>
<dbReference type="KEGG" id="vg:54124791"/>
<evidence type="ECO:0000313" key="1">
    <source>
        <dbReference type="EMBL" id="QCB65106.1"/>
    </source>
</evidence>
<organism evidence="1 2">
    <name type="scientific">Canada goose coronavirus</name>
    <dbReference type="NCBI Taxonomy" id="2569586"/>
    <lineage>
        <taxon>Viruses</taxon>
        <taxon>Riboviria</taxon>
        <taxon>Orthornavirae</taxon>
        <taxon>Pisuviricota</taxon>
        <taxon>Pisoniviricetes</taxon>
        <taxon>Nidovirales</taxon>
        <taxon>Cornidovirineae</taxon>
        <taxon>Coronaviridae</taxon>
        <taxon>Orthocoronavirinae</taxon>
        <taxon>Gammacoronavirus</taxon>
    </lineage>
</organism>